<dbReference type="SUPFAM" id="SSF50494">
    <property type="entry name" value="Trypsin-like serine proteases"/>
    <property type="match status" value="1"/>
</dbReference>
<organism evidence="1 2">
    <name type="scientific">Pontibacter toksunensis</name>
    <dbReference type="NCBI Taxonomy" id="1332631"/>
    <lineage>
        <taxon>Bacteria</taxon>
        <taxon>Pseudomonadati</taxon>
        <taxon>Bacteroidota</taxon>
        <taxon>Cytophagia</taxon>
        <taxon>Cytophagales</taxon>
        <taxon>Hymenobacteraceae</taxon>
        <taxon>Pontibacter</taxon>
    </lineage>
</organism>
<keyword evidence="2" id="KW-1185">Reference proteome</keyword>
<dbReference type="InterPro" id="IPR009003">
    <property type="entry name" value="Peptidase_S1_PA"/>
</dbReference>
<evidence type="ECO:0000313" key="2">
    <source>
        <dbReference type="Proteomes" id="UP001597641"/>
    </source>
</evidence>
<dbReference type="Proteomes" id="UP001597641">
    <property type="component" value="Unassembled WGS sequence"/>
</dbReference>
<protein>
    <submittedName>
        <fullName evidence="1">Uncharacterized protein</fullName>
    </submittedName>
</protein>
<dbReference type="EMBL" id="JBHUOX010000009">
    <property type="protein sequence ID" value="MFD3001458.1"/>
    <property type="molecule type" value="Genomic_DNA"/>
</dbReference>
<accession>A0ABW6BZI3</accession>
<evidence type="ECO:0000313" key="1">
    <source>
        <dbReference type="EMBL" id="MFD3001458.1"/>
    </source>
</evidence>
<name>A0ABW6BZI3_9BACT</name>
<proteinExistence type="predicted"/>
<gene>
    <name evidence="1" type="ORF">ACFS7Z_13885</name>
</gene>
<sequence length="394" mass="43265">MKTKAMSLERATKEHVKRVLGKRIRHFTDPEIEGLLHIFIEAGEMAVLAHVGSPVETAESMEYSRNLLRTARTQQAATTPTGSPDRILPQEWQKADQIGRDNAHWLLRMPGVIGMGPAYKIKNGNVSGDVCLAIYVAEKLPNYLLKNRLSIPSLLYGQNIGPIRTDVVALGSFSEMSSVMIGDSIGPNNLRKRGTIGALATDLSSNQPVAITAMHVTGLKRDYPEDYVNSPSIQFSAPSQEYHDHELLGYLITGRSRHTDSGVDASSISIENNRQSDFYHPRIGKINGWRPISSSDLYLPVQMFGDTSKYQTGKIIVPTTSLTHIGLESVILVDILTNDGDSGAALVDNDGFVLGILSGRINATDLYFDTMGIRDLAVFCTIGYVLQELYCDII</sequence>
<comment type="caution">
    <text evidence="1">The sequence shown here is derived from an EMBL/GenBank/DDBJ whole genome shotgun (WGS) entry which is preliminary data.</text>
</comment>
<dbReference type="RefSeq" id="WP_377485573.1">
    <property type="nucleotide sequence ID" value="NZ_JBHUOX010000009.1"/>
</dbReference>
<reference evidence="2" key="1">
    <citation type="journal article" date="2019" name="Int. J. Syst. Evol. Microbiol.">
        <title>The Global Catalogue of Microorganisms (GCM) 10K type strain sequencing project: providing services to taxonomists for standard genome sequencing and annotation.</title>
        <authorList>
            <consortium name="The Broad Institute Genomics Platform"/>
            <consortium name="The Broad Institute Genome Sequencing Center for Infectious Disease"/>
            <person name="Wu L."/>
            <person name="Ma J."/>
        </authorList>
    </citation>
    <scope>NUCLEOTIDE SEQUENCE [LARGE SCALE GENOMIC DNA]</scope>
    <source>
        <strain evidence="2">KCTC 23984</strain>
    </source>
</reference>